<keyword evidence="3 6" id="KW-0812">Transmembrane</keyword>
<gene>
    <name evidence="7" type="ORF">UY76_C0009G0007</name>
</gene>
<keyword evidence="5 6" id="KW-0472">Membrane</keyword>
<evidence type="ECO:0000256" key="6">
    <source>
        <dbReference type="SAM" id="Phobius"/>
    </source>
</evidence>
<dbReference type="InterPro" id="IPR007156">
    <property type="entry name" value="MamQ_LemA"/>
</dbReference>
<comment type="caution">
    <text evidence="7">The sequence shown here is derived from an EMBL/GenBank/DDBJ whole genome shotgun (WGS) entry which is preliminary data.</text>
</comment>
<proteinExistence type="inferred from homology"/>
<dbReference type="PATRIC" id="fig|1618979.3.peg.175"/>
<name>A0A0G1XQC6_9BACT</name>
<dbReference type="AlphaFoldDB" id="A0A0G1XQC6"/>
<evidence type="ECO:0000313" key="8">
    <source>
        <dbReference type="Proteomes" id="UP000034054"/>
    </source>
</evidence>
<dbReference type="SUPFAM" id="SSF140478">
    <property type="entry name" value="LemA-like"/>
    <property type="match status" value="1"/>
</dbReference>
<dbReference type="Pfam" id="PF04011">
    <property type="entry name" value="LemA"/>
    <property type="match status" value="1"/>
</dbReference>
<evidence type="ECO:0000256" key="2">
    <source>
        <dbReference type="ARBA" id="ARBA00008854"/>
    </source>
</evidence>
<dbReference type="InterPro" id="IPR023353">
    <property type="entry name" value="LemA-like_dom_sf"/>
</dbReference>
<evidence type="ECO:0000256" key="3">
    <source>
        <dbReference type="ARBA" id="ARBA00022692"/>
    </source>
</evidence>
<sequence length="183" mass="20837">MELIWILVIIVGAILLWLILTYNGLITSRNRVDESWSDIEVQLKRRYDLIPNIVNTVKGYAKHEDSVFTKVTQARTAAMGAKTMQEHAKTENMLSETLKSLFAVSEAYPALQASTNFLQLQHELTDAEDKIMASRRFYNANVRDFNTKIQVFPTNVIAGTFGFVKREFFDAPDVALETPQVTF</sequence>
<protein>
    <submittedName>
        <fullName evidence="7">LemA family protein</fullName>
    </submittedName>
</protein>
<comment type="similarity">
    <text evidence="2">Belongs to the LemA family.</text>
</comment>
<dbReference type="Gene3D" id="1.20.1440.20">
    <property type="entry name" value="LemA-like domain"/>
    <property type="match status" value="1"/>
</dbReference>
<dbReference type="PANTHER" id="PTHR34478">
    <property type="entry name" value="PROTEIN LEMA"/>
    <property type="match status" value="1"/>
</dbReference>
<organism evidence="7 8">
    <name type="scientific">Candidatus Uhrbacteria bacterium GW2011_GWA2_52_8d</name>
    <dbReference type="NCBI Taxonomy" id="1618979"/>
    <lineage>
        <taxon>Bacteria</taxon>
        <taxon>Candidatus Uhriibacteriota</taxon>
    </lineage>
</organism>
<reference evidence="7 8" key="1">
    <citation type="journal article" date="2015" name="Nature">
        <title>rRNA introns, odd ribosomes, and small enigmatic genomes across a large radiation of phyla.</title>
        <authorList>
            <person name="Brown C.T."/>
            <person name="Hug L.A."/>
            <person name="Thomas B.C."/>
            <person name="Sharon I."/>
            <person name="Castelle C.J."/>
            <person name="Singh A."/>
            <person name="Wilkins M.J."/>
            <person name="Williams K.H."/>
            <person name="Banfield J.F."/>
        </authorList>
    </citation>
    <scope>NUCLEOTIDE SEQUENCE [LARGE SCALE GENOMIC DNA]</scope>
</reference>
<dbReference type="Proteomes" id="UP000034054">
    <property type="component" value="Unassembled WGS sequence"/>
</dbReference>
<comment type="subcellular location">
    <subcellularLocation>
        <location evidence="1">Membrane</location>
        <topology evidence="1">Single-pass membrane protein</topology>
    </subcellularLocation>
</comment>
<evidence type="ECO:0000256" key="4">
    <source>
        <dbReference type="ARBA" id="ARBA00022989"/>
    </source>
</evidence>
<accession>A0A0G1XQC6</accession>
<dbReference type="EMBL" id="LCRH01000009">
    <property type="protein sequence ID" value="KKW33101.1"/>
    <property type="molecule type" value="Genomic_DNA"/>
</dbReference>
<evidence type="ECO:0000256" key="5">
    <source>
        <dbReference type="ARBA" id="ARBA00023136"/>
    </source>
</evidence>
<feature type="transmembrane region" description="Helical" evidence="6">
    <location>
        <begin position="6"/>
        <end position="25"/>
    </location>
</feature>
<evidence type="ECO:0000256" key="1">
    <source>
        <dbReference type="ARBA" id="ARBA00004167"/>
    </source>
</evidence>
<dbReference type="GO" id="GO:0016020">
    <property type="term" value="C:membrane"/>
    <property type="evidence" value="ECO:0007669"/>
    <property type="project" value="UniProtKB-SubCell"/>
</dbReference>
<keyword evidence="4 6" id="KW-1133">Transmembrane helix</keyword>
<dbReference type="PANTHER" id="PTHR34478:SF2">
    <property type="entry name" value="MEMBRANE PROTEIN"/>
    <property type="match status" value="1"/>
</dbReference>
<evidence type="ECO:0000313" key="7">
    <source>
        <dbReference type="EMBL" id="KKW33101.1"/>
    </source>
</evidence>